<evidence type="ECO:0000313" key="2">
    <source>
        <dbReference type="EMBL" id="GMR56775.1"/>
    </source>
</evidence>
<accession>A0AAN5IA70</accession>
<evidence type="ECO:0000256" key="1">
    <source>
        <dbReference type="SAM" id="SignalP"/>
    </source>
</evidence>
<dbReference type="AlphaFoldDB" id="A0AAN5IA70"/>
<proteinExistence type="predicted"/>
<sequence length="199" mass="20162">SMRHLSSLLLIALLAQAALGWRSNYEIRQEEEKDKFRAGLNAASGIINQAAGVFMQVNTAGEPIFKHVSGGTWGMRQINTAGQAIYKPSLFGSAFSGLGKVAWWGAAAAEAVNVLDAAGKDRQEGGIKNTARASTKAVGSWTGAAYGASAGAAALSFIPGVGTLVGGIAGGLFGAYAGSAVGEVAAEVVVGPPKSHSGW</sequence>
<evidence type="ECO:0000313" key="3">
    <source>
        <dbReference type="Proteomes" id="UP001328107"/>
    </source>
</evidence>
<feature type="chain" id="PRO_5043051775" evidence="1">
    <location>
        <begin position="21"/>
        <end position="199"/>
    </location>
</feature>
<dbReference type="EMBL" id="BTRK01000006">
    <property type="protein sequence ID" value="GMR56775.1"/>
    <property type="molecule type" value="Genomic_DNA"/>
</dbReference>
<comment type="caution">
    <text evidence="2">The sequence shown here is derived from an EMBL/GenBank/DDBJ whole genome shotgun (WGS) entry which is preliminary data.</text>
</comment>
<keyword evidence="1" id="KW-0732">Signal</keyword>
<gene>
    <name evidence="2" type="ORF">PMAYCL1PPCAC_26970</name>
</gene>
<keyword evidence="3" id="KW-1185">Reference proteome</keyword>
<protein>
    <submittedName>
        <fullName evidence="2">Uncharacterized protein</fullName>
    </submittedName>
</protein>
<reference evidence="3" key="1">
    <citation type="submission" date="2022-10" db="EMBL/GenBank/DDBJ databases">
        <title>Genome assembly of Pristionchus species.</title>
        <authorList>
            <person name="Yoshida K."/>
            <person name="Sommer R.J."/>
        </authorList>
    </citation>
    <scope>NUCLEOTIDE SEQUENCE [LARGE SCALE GENOMIC DNA]</scope>
    <source>
        <strain evidence="3">RS5460</strain>
    </source>
</reference>
<feature type="signal peptide" evidence="1">
    <location>
        <begin position="1"/>
        <end position="20"/>
    </location>
</feature>
<dbReference type="PANTHER" id="PTHR21525:SF9">
    <property type="entry name" value="CHANNEL_COLICIN DOMAIN-CONTAINING PROTEIN"/>
    <property type="match status" value="1"/>
</dbReference>
<feature type="non-terminal residue" evidence="2">
    <location>
        <position position="1"/>
    </location>
</feature>
<dbReference type="Proteomes" id="UP001328107">
    <property type="component" value="Unassembled WGS sequence"/>
</dbReference>
<dbReference type="PANTHER" id="PTHR21525">
    <property type="entry name" value="MOTILE SPERM PROTEIN"/>
    <property type="match status" value="1"/>
</dbReference>
<organism evidence="2 3">
    <name type="scientific">Pristionchus mayeri</name>
    <dbReference type="NCBI Taxonomy" id="1317129"/>
    <lineage>
        <taxon>Eukaryota</taxon>
        <taxon>Metazoa</taxon>
        <taxon>Ecdysozoa</taxon>
        <taxon>Nematoda</taxon>
        <taxon>Chromadorea</taxon>
        <taxon>Rhabditida</taxon>
        <taxon>Rhabditina</taxon>
        <taxon>Diplogasteromorpha</taxon>
        <taxon>Diplogasteroidea</taxon>
        <taxon>Neodiplogasteridae</taxon>
        <taxon>Pristionchus</taxon>
    </lineage>
</organism>
<name>A0AAN5IA70_9BILA</name>